<organism evidence="1">
    <name type="scientific">Anguilla anguilla</name>
    <name type="common">European freshwater eel</name>
    <name type="synonym">Muraena anguilla</name>
    <dbReference type="NCBI Taxonomy" id="7936"/>
    <lineage>
        <taxon>Eukaryota</taxon>
        <taxon>Metazoa</taxon>
        <taxon>Chordata</taxon>
        <taxon>Craniata</taxon>
        <taxon>Vertebrata</taxon>
        <taxon>Euteleostomi</taxon>
        <taxon>Actinopterygii</taxon>
        <taxon>Neopterygii</taxon>
        <taxon>Teleostei</taxon>
        <taxon>Anguilliformes</taxon>
        <taxon>Anguillidae</taxon>
        <taxon>Anguilla</taxon>
    </lineage>
</organism>
<protein>
    <submittedName>
        <fullName evidence="1">Uncharacterized protein</fullName>
    </submittedName>
</protein>
<accession>A0A0E9SKN5</accession>
<sequence length="35" mass="4341">MVFLLLQIFNLVYLVCMDYRIQMNYIFTARMFCKV</sequence>
<dbReference type="EMBL" id="GBXM01066800">
    <property type="protein sequence ID" value="JAH41777.1"/>
    <property type="molecule type" value="Transcribed_RNA"/>
</dbReference>
<proteinExistence type="predicted"/>
<evidence type="ECO:0000313" key="1">
    <source>
        <dbReference type="EMBL" id="JAH41777.1"/>
    </source>
</evidence>
<dbReference type="AlphaFoldDB" id="A0A0E9SKN5"/>
<reference evidence="1" key="2">
    <citation type="journal article" date="2015" name="Fish Shellfish Immunol.">
        <title>Early steps in the European eel (Anguilla anguilla)-Vibrio vulnificus interaction in the gills: Role of the RtxA13 toxin.</title>
        <authorList>
            <person name="Callol A."/>
            <person name="Pajuelo D."/>
            <person name="Ebbesson L."/>
            <person name="Teles M."/>
            <person name="MacKenzie S."/>
            <person name="Amaro C."/>
        </authorList>
    </citation>
    <scope>NUCLEOTIDE SEQUENCE</scope>
</reference>
<name>A0A0E9SKN5_ANGAN</name>
<reference evidence="1" key="1">
    <citation type="submission" date="2014-11" db="EMBL/GenBank/DDBJ databases">
        <authorList>
            <person name="Amaro Gonzalez C."/>
        </authorList>
    </citation>
    <scope>NUCLEOTIDE SEQUENCE</scope>
</reference>